<dbReference type="InterPro" id="IPR036908">
    <property type="entry name" value="RlpA-like_sf"/>
</dbReference>
<dbReference type="Gene3D" id="2.40.40.10">
    <property type="entry name" value="RlpA-like domain"/>
    <property type="match status" value="1"/>
</dbReference>
<dbReference type="OrthoDB" id="4898945at2759"/>
<dbReference type="InterPro" id="IPR010829">
    <property type="entry name" value="Cerato-platanin"/>
</dbReference>
<dbReference type="Proteomes" id="UP000799536">
    <property type="component" value="Unassembled WGS sequence"/>
</dbReference>
<evidence type="ECO:0000313" key="5">
    <source>
        <dbReference type="EMBL" id="KAF2196051.1"/>
    </source>
</evidence>
<sequence length="168" mass="17806">MVCTGLLSTTATLFYVSQAIQVTYDSGYDNSTRSLDVVSCSNGPNGLMTKYGWQTQGNIVNFPYIGGYSGVAGWNSPQCGTCLTPTFAGRSINILVIDSAMTDFNIALSAMNDLTGGYSIQFGTVDAIAAQVDSSQCGSRAASSGKAVVLRRPPVLRRVPAQVRRSRL</sequence>
<feature type="chain" id="PRO_5040174039" evidence="4">
    <location>
        <begin position="20"/>
        <end position="168"/>
    </location>
</feature>
<accession>A0A9P4JAP6</accession>
<dbReference type="CDD" id="cd22778">
    <property type="entry name" value="DPBB_CEPL-like"/>
    <property type="match status" value="1"/>
</dbReference>
<comment type="similarity">
    <text evidence="2">Belongs to the cerato-platanin family.</text>
</comment>
<evidence type="ECO:0000256" key="3">
    <source>
        <dbReference type="ARBA" id="ARBA00022525"/>
    </source>
</evidence>
<dbReference type="GO" id="GO:0005576">
    <property type="term" value="C:extracellular region"/>
    <property type="evidence" value="ECO:0007669"/>
    <property type="project" value="UniProtKB-SubCell"/>
</dbReference>
<keyword evidence="6" id="KW-1185">Reference proteome</keyword>
<evidence type="ECO:0000256" key="2">
    <source>
        <dbReference type="ARBA" id="ARBA00010421"/>
    </source>
</evidence>
<comment type="caution">
    <text evidence="5">The sequence shown here is derived from an EMBL/GenBank/DDBJ whole genome shotgun (WGS) entry which is preliminary data.</text>
</comment>
<organism evidence="5 6">
    <name type="scientific">Delitschia confertaspora ATCC 74209</name>
    <dbReference type="NCBI Taxonomy" id="1513339"/>
    <lineage>
        <taxon>Eukaryota</taxon>
        <taxon>Fungi</taxon>
        <taxon>Dikarya</taxon>
        <taxon>Ascomycota</taxon>
        <taxon>Pezizomycotina</taxon>
        <taxon>Dothideomycetes</taxon>
        <taxon>Pleosporomycetidae</taxon>
        <taxon>Pleosporales</taxon>
        <taxon>Delitschiaceae</taxon>
        <taxon>Delitschia</taxon>
    </lineage>
</organism>
<gene>
    <name evidence="5" type="ORF">GQ43DRAFT_476664</name>
</gene>
<name>A0A9P4JAP6_9PLEO</name>
<protein>
    <submittedName>
        <fullName evidence="5">Cerato-platanin-domain-containing protein</fullName>
    </submittedName>
</protein>
<comment type="subcellular location">
    <subcellularLocation>
        <location evidence="1">Secreted</location>
    </subcellularLocation>
</comment>
<dbReference type="EMBL" id="ML994502">
    <property type="protein sequence ID" value="KAF2196051.1"/>
    <property type="molecule type" value="Genomic_DNA"/>
</dbReference>
<feature type="signal peptide" evidence="4">
    <location>
        <begin position="1"/>
        <end position="19"/>
    </location>
</feature>
<keyword evidence="4" id="KW-0732">Signal</keyword>
<reference evidence="5" key="1">
    <citation type="journal article" date="2020" name="Stud. Mycol.">
        <title>101 Dothideomycetes genomes: a test case for predicting lifestyles and emergence of pathogens.</title>
        <authorList>
            <person name="Haridas S."/>
            <person name="Albert R."/>
            <person name="Binder M."/>
            <person name="Bloem J."/>
            <person name="Labutti K."/>
            <person name="Salamov A."/>
            <person name="Andreopoulos B."/>
            <person name="Baker S."/>
            <person name="Barry K."/>
            <person name="Bills G."/>
            <person name="Bluhm B."/>
            <person name="Cannon C."/>
            <person name="Castanera R."/>
            <person name="Culley D."/>
            <person name="Daum C."/>
            <person name="Ezra D."/>
            <person name="Gonzalez J."/>
            <person name="Henrissat B."/>
            <person name="Kuo A."/>
            <person name="Liang C."/>
            <person name="Lipzen A."/>
            <person name="Lutzoni F."/>
            <person name="Magnuson J."/>
            <person name="Mondo S."/>
            <person name="Nolan M."/>
            <person name="Ohm R."/>
            <person name="Pangilinan J."/>
            <person name="Park H.-J."/>
            <person name="Ramirez L."/>
            <person name="Alfaro M."/>
            <person name="Sun H."/>
            <person name="Tritt A."/>
            <person name="Yoshinaga Y."/>
            <person name="Zwiers L.-H."/>
            <person name="Turgeon B."/>
            <person name="Goodwin S."/>
            <person name="Spatafora J."/>
            <person name="Crous P."/>
            <person name="Grigoriev I."/>
        </authorList>
    </citation>
    <scope>NUCLEOTIDE SEQUENCE</scope>
    <source>
        <strain evidence="5">ATCC 74209</strain>
    </source>
</reference>
<evidence type="ECO:0000313" key="6">
    <source>
        <dbReference type="Proteomes" id="UP000799536"/>
    </source>
</evidence>
<keyword evidence="3" id="KW-0964">Secreted</keyword>
<dbReference type="AlphaFoldDB" id="A0A9P4JAP6"/>
<dbReference type="Pfam" id="PF07249">
    <property type="entry name" value="Cerato-platanin"/>
    <property type="match status" value="1"/>
</dbReference>
<evidence type="ECO:0000256" key="4">
    <source>
        <dbReference type="SAM" id="SignalP"/>
    </source>
</evidence>
<proteinExistence type="inferred from homology"/>
<evidence type="ECO:0000256" key="1">
    <source>
        <dbReference type="ARBA" id="ARBA00004613"/>
    </source>
</evidence>
<dbReference type="SUPFAM" id="SSF50685">
    <property type="entry name" value="Barwin-like endoglucanases"/>
    <property type="match status" value="1"/>
</dbReference>